<name>A0A4U2ZEG1_9BACI</name>
<keyword evidence="2" id="KW-1185">Reference proteome</keyword>
<sequence length="109" mass="12580">MFTHKGGKITFHKNPEVLGTNFIEENTIDERHHQGLCEFFKTDKHIAKIRLESTDEVAAINLAREELISTTKLFTLENKHKQYYPGNLSNAIVYDFSRICNKDSLTPVK</sequence>
<organism evidence="1 2">
    <name type="scientific">Lysinibacillus mangiferihumi</name>
    <dbReference type="NCBI Taxonomy" id="1130819"/>
    <lineage>
        <taxon>Bacteria</taxon>
        <taxon>Bacillati</taxon>
        <taxon>Bacillota</taxon>
        <taxon>Bacilli</taxon>
        <taxon>Bacillales</taxon>
        <taxon>Bacillaceae</taxon>
        <taxon>Lysinibacillus</taxon>
    </lineage>
</organism>
<dbReference type="RefSeq" id="WP_107895557.1">
    <property type="nucleotide sequence ID" value="NZ_PYWM01000011.1"/>
</dbReference>
<dbReference type="EMBL" id="SZPU01000001">
    <property type="protein sequence ID" value="TKI72809.1"/>
    <property type="molecule type" value="Genomic_DNA"/>
</dbReference>
<reference evidence="1 2" key="1">
    <citation type="submission" date="2019-04" db="EMBL/GenBank/DDBJ databases">
        <title>Lysinibacillus genome sequencing.</title>
        <authorList>
            <person name="Dunlap C."/>
        </authorList>
    </citation>
    <scope>NUCLEOTIDE SEQUENCE [LARGE SCALE GENOMIC DNA]</scope>
    <source>
        <strain evidence="1 2">CCTCC AB 2010389</strain>
    </source>
</reference>
<dbReference type="Proteomes" id="UP000308744">
    <property type="component" value="Unassembled WGS sequence"/>
</dbReference>
<proteinExistence type="predicted"/>
<accession>A0A4U2ZEG1</accession>
<evidence type="ECO:0000313" key="1">
    <source>
        <dbReference type="EMBL" id="TKI72809.1"/>
    </source>
</evidence>
<gene>
    <name evidence="1" type="ORF">FC756_00525</name>
</gene>
<protein>
    <submittedName>
        <fullName evidence="1">Uncharacterized protein</fullName>
    </submittedName>
</protein>
<evidence type="ECO:0000313" key="2">
    <source>
        <dbReference type="Proteomes" id="UP000308744"/>
    </source>
</evidence>
<dbReference type="AlphaFoldDB" id="A0A4U2ZEG1"/>
<comment type="caution">
    <text evidence="1">The sequence shown here is derived from an EMBL/GenBank/DDBJ whole genome shotgun (WGS) entry which is preliminary data.</text>
</comment>